<feature type="transmembrane region" description="Helical" evidence="1">
    <location>
        <begin position="37"/>
        <end position="59"/>
    </location>
</feature>
<evidence type="ECO:0000313" key="3">
    <source>
        <dbReference type="Proteomes" id="UP000289841"/>
    </source>
</evidence>
<dbReference type="KEGG" id="aaxa:NCTC10138_01236"/>
<feature type="transmembrane region" description="Helical" evidence="1">
    <location>
        <begin position="71"/>
        <end position="94"/>
    </location>
</feature>
<dbReference type="Proteomes" id="UP000289841">
    <property type="component" value="Chromosome"/>
</dbReference>
<organism evidence="2 3">
    <name type="scientific">Haploplasma axanthum</name>
    <name type="common">Acholeplasma axanthum</name>
    <dbReference type="NCBI Taxonomy" id="29552"/>
    <lineage>
        <taxon>Bacteria</taxon>
        <taxon>Bacillati</taxon>
        <taxon>Mycoplasmatota</taxon>
        <taxon>Mollicutes</taxon>
        <taxon>Acholeplasmatales</taxon>
        <taxon>Acholeplasmataceae</taxon>
        <taxon>Haploplasma</taxon>
    </lineage>
</organism>
<gene>
    <name evidence="2" type="ORF">NCTC10138_01236</name>
</gene>
<evidence type="ECO:0000313" key="2">
    <source>
        <dbReference type="EMBL" id="VEU80849.1"/>
    </source>
</evidence>
<sequence>MRKFKYPFQKRINKKLLRKRIMLLDEEKRKKYKAYILFRNLLSVLFVVVVFILLIVMAIFSEKIGRAIGKFFTAVVTLLITFIVPGVFVIFIYLKLENNYSYQSLGNIPRKTIQECNKSLMKFYKVSSNYIITKCYNSSNDFLTNKDVILFFYKSKLRIINDLHLQQKILDVMNFELMK</sequence>
<keyword evidence="1" id="KW-1133">Transmembrane helix</keyword>
<evidence type="ECO:0000256" key="1">
    <source>
        <dbReference type="SAM" id="Phobius"/>
    </source>
</evidence>
<keyword evidence="3" id="KW-1185">Reference proteome</keyword>
<proteinExistence type="predicted"/>
<keyword evidence="1" id="KW-0812">Transmembrane</keyword>
<keyword evidence="1" id="KW-0472">Membrane</keyword>
<reference evidence="2 3" key="1">
    <citation type="submission" date="2019-01" db="EMBL/GenBank/DDBJ databases">
        <authorList>
            <consortium name="Pathogen Informatics"/>
        </authorList>
    </citation>
    <scope>NUCLEOTIDE SEQUENCE [LARGE SCALE GENOMIC DNA]</scope>
    <source>
        <strain evidence="2 3">NCTC10138</strain>
    </source>
</reference>
<accession>A0A449BEG9</accession>
<dbReference type="EMBL" id="LR215048">
    <property type="protein sequence ID" value="VEU80849.1"/>
    <property type="molecule type" value="Genomic_DNA"/>
</dbReference>
<protein>
    <submittedName>
        <fullName evidence="2">Uncharacterized protein</fullName>
    </submittedName>
</protein>
<dbReference type="RefSeq" id="WP_026391106.1">
    <property type="nucleotide sequence ID" value="NZ_LR215048.1"/>
</dbReference>
<dbReference type="AlphaFoldDB" id="A0A449BEG9"/>
<name>A0A449BEG9_HAPAX</name>
<dbReference type="OrthoDB" id="9999122at2"/>